<organism evidence="3">
    <name type="scientific">Oceaniferula spumae</name>
    <dbReference type="NCBI Taxonomy" id="2979115"/>
    <lineage>
        <taxon>Bacteria</taxon>
        <taxon>Pseudomonadati</taxon>
        <taxon>Verrucomicrobiota</taxon>
        <taxon>Verrucomicrobiia</taxon>
        <taxon>Verrucomicrobiales</taxon>
        <taxon>Verrucomicrobiaceae</taxon>
        <taxon>Oceaniferula</taxon>
    </lineage>
</organism>
<proteinExistence type="predicted"/>
<sequence length="268" mass="29263">MVSLPVAMQQQPPNNDVNPMPSSYDPDVQAAINAAAAAAEMDDPVNQTPTESIAPIPQAAQPNTVQATAQAVRPTTQNVVPEQKKPDTESIKISHEHGDGFDEAEYDAMLNQAFAEREARQARRRKIARVTTVASFLTIFGGAAGWYGYSADNRAIAQKYWDDTAGIVESVQKGTDTGEILDTYDQALDKIAVRKDQVDEASKQLGVDPTVDDPDSQAKLAEDMKAITGDARTVLDRDAEMQKRFGKMAEAKRAEIEAERNKKQNDTQ</sequence>
<dbReference type="AlphaFoldDB" id="A0AAT9FPG8"/>
<evidence type="ECO:0000256" key="2">
    <source>
        <dbReference type="SAM" id="Phobius"/>
    </source>
</evidence>
<evidence type="ECO:0000256" key="1">
    <source>
        <dbReference type="SAM" id="MobiDB-lite"/>
    </source>
</evidence>
<protein>
    <submittedName>
        <fullName evidence="3">Uncharacterized protein</fullName>
    </submittedName>
</protein>
<dbReference type="KEGG" id="osu:NT6N_29560"/>
<feature type="region of interest" description="Disordered" evidence="1">
    <location>
        <begin position="72"/>
        <end position="91"/>
    </location>
</feature>
<keyword evidence="2" id="KW-0812">Transmembrane</keyword>
<feature type="region of interest" description="Disordered" evidence="1">
    <location>
        <begin position="1"/>
        <end position="26"/>
    </location>
</feature>
<name>A0AAT9FPG8_9BACT</name>
<keyword evidence="2" id="KW-0472">Membrane</keyword>
<dbReference type="EMBL" id="AP026866">
    <property type="protein sequence ID" value="BDS07916.1"/>
    <property type="molecule type" value="Genomic_DNA"/>
</dbReference>
<reference evidence="3" key="1">
    <citation type="submission" date="2024-07" db="EMBL/GenBank/DDBJ databases">
        <title>Complete genome sequence of Verrucomicrobiaceae bacterium NT6N.</title>
        <authorList>
            <person name="Huang C."/>
            <person name="Takami H."/>
            <person name="Hamasaki K."/>
        </authorList>
    </citation>
    <scope>NUCLEOTIDE SEQUENCE</scope>
    <source>
        <strain evidence="3">NT6N</strain>
    </source>
</reference>
<keyword evidence="2" id="KW-1133">Transmembrane helix</keyword>
<feature type="transmembrane region" description="Helical" evidence="2">
    <location>
        <begin position="127"/>
        <end position="149"/>
    </location>
</feature>
<feature type="compositionally biased region" description="Polar residues" evidence="1">
    <location>
        <begin position="8"/>
        <end position="21"/>
    </location>
</feature>
<feature type="compositionally biased region" description="Basic and acidic residues" evidence="1">
    <location>
        <begin position="82"/>
        <end position="91"/>
    </location>
</feature>
<evidence type="ECO:0000313" key="3">
    <source>
        <dbReference type="EMBL" id="BDS07916.1"/>
    </source>
</evidence>
<gene>
    <name evidence="3" type="ORF">NT6N_29560</name>
</gene>
<accession>A0AAT9FPG8</accession>